<dbReference type="EMBL" id="CVTD020000028">
    <property type="protein sequence ID" value="CRZ35759.1"/>
    <property type="molecule type" value="Genomic_DNA"/>
</dbReference>
<sequence>MSSLNALHLESNSKFKINFHGGDLSSDAGLLLLNEFIHKIGLKPLVKQHFQTKDKTIRIHTDADNLLQKIYQQISGYFSDDDSDELTDDPVFTNILGKQALASQPTMSRFFNRMDDVTLMQLDWILYLLRQRIYSIKRPEMVLLDIDSTLFDTFGKQEGSGYNYHYSNYGYHALMCYDGLTGDLLKAALRPGNVYSSTDCCEFLQPLLTEYQEDYPDVKLFLRADSGFAKPELFEQLESNGTSYAIRLKENAILKEMAAYLDKELDELTANNKVDYAVVYGEIHYAASSWSYPRRVVVKAEKPAGQLVYMHTFIVTNMYMKAEDIIHFYCNRGKMENFIKESKRGFDMDTMPSYSMVINENRLQISVLAYNIFNWFRRLVLPARMRKLQVDTIRLKLLKVAAKIVHSARYITFKLCSSCPYKNEFYETLKNIRLLPKLE</sequence>
<dbReference type="EMBL" id="CVTD020000022">
    <property type="protein sequence ID" value="CRZ35120.1"/>
    <property type="molecule type" value="Genomic_DNA"/>
</dbReference>
<evidence type="ECO:0000313" key="5">
    <source>
        <dbReference type="EMBL" id="CRZ35120.1"/>
    </source>
</evidence>
<dbReference type="NCBIfam" id="NF033539">
    <property type="entry name" value="transpos_IS1380"/>
    <property type="match status" value="1"/>
</dbReference>
<evidence type="ECO:0000313" key="2">
    <source>
        <dbReference type="EMBL" id="CRZ33510.1"/>
    </source>
</evidence>
<reference evidence="4 7" key="1">
    <citation type="submission" date="2015-06" db="EMBL/GenBank/DDBJ databases">
        <authorList>
            <person name="Wibberg Daniel"/>
        </authorList>
    </citation>
    <scope>NUCLEOTIDE SEQUENCE [LARGE SCALE GENOMIC DNA]</scope>
    <source>
        <strain evidence="4 7">T3/55T</strain>
    </source>
</reference>
<dbReference type="EMBL" id="CVTD020000008">
    <property type="protein sequence ID" value="CRZ33708.1"/>
    <property type="molecule type" value="Genomic_DNA"/>
</dbReference>
<dbReference type="Proteomes" id="UP000236497">
    <property type="component" value="Unassembled WGS sequence"/>
</dbReference>
<evidence type="ECO:0000259" key="1">
    <source>
        <dbReference type="Pfam" id="PF13701"/>
    </source>
</evidence>
<dbReference type="SUPFAM" id="SSF53098">
    <property type="entry name" value="Ribonuclease H-like"/>
    <property type="match status" value="1"/>
</dbReference>
<feature type="domain" description="Transposase DDE" evidence="1">
    <location>
        <begin position="9"/>
        <end position="436"/>
    </location>
</feature>
<dbReference type="InterPro" id="IPR047960">
    <property type="entry name" value="Transpos_IS1380"/>
</dbReference>
<accession>A0A0H5SGZ6</accession>
<dbReference type="EMBL" id="CVTD020000010">
    <property type="protein sequence ID" value="CRZ34056.1"/>
    <property type="molecule type" value="Genomic_DNA"/>
</dbReference>
<dbReference type="EMBL" id="CVTD020000008">
    <property type="protein sequence ID" value="CRZ33510.1"/>
    <property type="molecule type" value="Genomic_DNA"/>
</dbReference>
<dbReference type="Pfam" id="PF13701">
    <property type="entry name" value="DDE_Tnp_1_4"/>
    <property type="match status" value="1"/>
</dbReference>
<evidence type="ECO:0000313" key="3">
    <source>
        <dbReference type="EMBL" id="CRZ33708.1"/>
    </source>
</evidence>
<protein>
    <recommendedName>
        <fullName evidence="1">Transposase DDE domain-containing protein</fullName>
    </recommendedName>
</protein>
<dbReference type="InterPro" id="IPR025668">
    <property type="entry name" value="Tnp_DDE_dom"/>
</dbReference>
<name>A0A0H5SGZ6_HERHM</name>
<dbReference type="AlphaFoldDB" id="A0A0H5SGZ6"/>
<organism evidence="4 7">
    <name type="scientific">Herbinix hemicellulosilytica</name>
    <dbReference type="NCBI Taxonomy" id="1564487"/>
    <lineage>
        <taxon>Bacteria</taxon>
        <taxon>Bacillati</taxon>
        <taxon>Bacillota</taxon>
        <taxon>Clostridia</taxon>
        <taxon>Lachnospirales</taxon>
        <taxon>Lachnospiraceae</taxon>
        <taxon>Herbinix</taxon>
    </lineage>
</organism>
<evidence type="ECO:0000313" key="6">
    <source>
        <dbReference type="EMBL" id="CRZ35759.1"/>
    </source>
</evidence>
<evidence type="ECO:0000313" key="7">
    <source>
        <dbReference type="Proteomes" id="UP000236497"/>
    </source>
</evidence>
<proteinExistence type="predicted"/>
<evidence type="ECO:0000313" key="4">
    <source>
        <dbReference type="EMBL" id="CRZ34056.1"/>
    </source>
</evidence>
<dbReference type="OrthoDB" id="6627885at2"/>
<dbReference type="RefSeq" id="WP_103201687.1">
    <property type="nucleotide sequence ID" value="NZ_CVTD020000008.1"/>
</dbReference>
<keyword evidence="7" id="KW-1185">Reference proteome</keyword>
<dbReference type="InterPro" id="IPR012337">
    <property type="entry name" value="RNaseH-like_sf"/>
</dbReference>
<gene>
    <name evidence="2" type="ORF">HHT355_0300</name>
    <name evidence="3" type="ORF">HHT355_0503</name>
    <name evidence="4" type="ORF">HHT355_0853</name>
    <name evidence="5" type="ORF">HHT355_1921</name>
    <name evidence="6" type="ORF">HHT355_2576</name>
</gene>